<evidence type="ECO:0000256" key="1">
    <source>
        <dbReference type="ARBA" id="ARBA00004236"/>
    </source>
</evidence>
<feature type="transmembrane region" description="Helical" evidence="11">
    <location>
        <begin position="654"/>
        <end position="675"/>
    </location>
</feature>
<dbReference type="PRINTS" id="PR00019">
    <property type="entry name" value="LEURICHRPT"/>
</dbReference>
<protein>
    <submittedName>
        <fullName evidence="15">Serine-threonine protein kinase, putative</fullName>
    </submittedName>
</protein>
<dbReference type="AlphaFoldDB" id="A0A061FBL6"/>
<dbReference type="GO" id="GO:0016301">
    <property type="term" value="F:kinase activity"/>
    <property type="evidence" value="ECO:0007669"/>
    <property type="project" value="UniProtKB-KW"/>
</dbReference>
<keyword evidence="5 11" id="KW-0812">Transmembrane</keyword>
<dbReference type="Gene3D" id="3.80.10.10">
    <property type="entry name" value="Ribonuclease Inhibitor"/>
    <property type="match status" value="3"/>
</dbReference>
<feature type="chain" id="PRO_5001601836" evidence="12">
    <location>
        <begin position="27"/>
        <end position="707"/>
    </location>
</feature>
<dbReference type="EMBL" id="CM001885">
    <property type="protein sequence ID" value="EOY11884.1"/>
    <property type="molecule type" value="Genomic_DNA"/>
</dbReference>
<feature type="signal peptide" evidence="12">
    <location>
        <begin position="1"/>
        <end position="26"/>
    </location>
</feature>
<dbReference type="OMA" id="SSMEYIN"/>
<organism evidence="15 16">
    <name type="scientific">Theobroma cacao</name>
    <name type="common">Cacao</name>
    <name type="synonym">Cocoa</name>
    <dbReference type="NCBI Taxonomy" id="3641"/>
    <lineage>
        <taxon>Eukaryota</taxon>
        <taxon>Viridiplantae</taxon>
        <taxon>Streptophyta</taxon>
        <taxon>Embryophyta</taxon>
        <taxon>Tracheophyta</taxon>
        <taxon>Spermatophyta</taxon>
        <taxon>Magnoliopsida</taxon>
        <taxon>eudicotyledons</taxon>
        <taxon>Gunneridae</taxon>
        <taxon>Pentapetalae</taxon>
        <taxon>rosids</taxon>
        <taxon>malvids</taxon>
        <taxon>Malvales</taxon>
        <taxon>Malvaceae</taxon>
        <taxon>Byttnerioideae</taxon>
        <taxon>Theobroma</taxon>
    </lineage>
</organism>
<dbReference type="Pfam" id="PF13855">
    <property type="entry name" value="LRR_8"/>
    <property type="match status" value="1"/>
</dbReference>
<keyword evidence="6 12" id="KW-0732">Signal</keyword>
<keyword evidence="15" id="KW-0808">Transferase</keyword>
<keyword evidence="4" id="KW-0433">Leucine-rich repeat</keyword>
<evidence type="ECO:0000256" key="7">
    <source>
        <dbReference type="ARBA" id="ARBA00022737"/>
    </source>
</evidence>
<keyword evidence="15" id="KW-0418">Kinase</keyword>
<dbReference type="PANTHER" id="PTHR48065">
    <property type="entry name" value="OS10G0469600 PROTEIN"/>
    <property type="match status" value="1"/>
</dbReference>
<keyword evidence="9 11" id="KW-0472">Membrane</keyword>
<evidence type="ECO:0000256" key="5">
    <source>
        <dbReference type="ARBA" id="ARBA00022692"/>
    </source>
</evidence>
<dbReference type="InterPro" id="IPR001611">
    <property type="entry name" value="Leu-rich_rpt"/>
</dbReference>
<dbReference type="Pfam" id="PF23598">
    <property type="entry name" value="LRR_14"/>
    <property type="match status" value="1"/>
</dbReference>
<evidence type="ECO:0000256" key="10">
    <source>
        <dbReference type="ARBA" id="ARBA00023180"/>
    </source>
</evidence>
<keyword evidence="10" id="KW-0325">Glycoprotein</keyword>
<dbReference type="SMART" id="SM00369">
    <property type="entry name" value="LRR_TYP"/>
    <property type="match status" value="9"/>
</dbReference>
<proteinExistence type="inferred from homology"/>
<dbReference type="InterPro" id="IPR032675">
    <property type="entry name" value="LRR_dom_sf"/>
</dbReference>
<comment type="subcellular location">
    <subcellularLocation>
        <location evidence="1">Cell membrane</location>
    </subcellularLocation>
</comment>
<dbReference type="Proteomes" id="UP000026915">
    <property type="component" value="Chromosome 7"/>
</dbReference>
<keyword evidence="3" id="KW-1003">Cell membrane</keyword>
<feature type="domain" description="Leucine-rich repeat-containing N-terminal plant-type" evidence="13">
    <location>
        <begin position="33"/>
        <end position="71"/>
    </location>
</feature>
<evidence type="ECO:0000313" key="15">
    <source>
        <dbReference type="EMBL" id="EOY11884.1"/>
    </source>
</evidence>
<evidence type="ECO:0000256" key="4">
    <source>
        <dbReference type="ARBA" id="ARBA00022614"/>
    </source>
</evidence>
<dbReference type="InParanoid" id="A0A061FBL6"/>
<evidence type="ECO:0000259" key="13">
    <source>
        <dbReference type="Pfam" id="PF08263"/>
    </source>
</evidence>
<evidence type="ECO:0000256" key="8">
    <source>
        <dbReference type="ARBA" id="ARBA00022989"/>
    </source>
</evidence>
<name>A0A061FBL6_THECC</name>
<comment type="similarity">
    <text evidence="2">Belongs to the RLP family.</text>
</comment>
<dbReference type="eggNOG" id="KOG0619">
    <property type="taxonomic scope" value="Eukaryota"/>
</dbReference>
<keyword evidence="16" id="KW-1185">Reference proteome</keyword>
<keyword evidence="7" id="KW-0677">Repeat</keyword>
<dbReference type="GO" id="GO:0005886">
    <property type="term" value="C:plasma membrane"/>
    <property type="evidence" value="ECO:0007669"/>
    <property type="project" value="UniProtKB-SubCell"/>
</dbReference>
<evidence type="ECO:0000256" key="12">
    <source>
        <dbReference type="SAM" id="SignalP"/>
    </source>
</evidence>
<evidence type="ECO:0000313" key="16">
    <source>
        <dbReference type="Proteomes" id="UP000026915"/>
    </source>
</evidence>
<feature type="domain" description="Disease resistance R13L4/SHOC-2-like LRR" evidence="14">
    <location>
        <begin position="237"/>
        <end position="424"/>
    </location>
</feature>
<dbReference type="FunFam" id="3.80.10.10:FF:000905">
    <property type="entry name" value="Receptor-like protein kinase 7"/>
    <property type="match status" value="1"/>
</dbReference>
<dbReference type="InterPro" id="IPR013210">
    <property type="entry name" value="LRR_N_plant-typ"/>
</dbReference>
<dbReference type="Pfam" id="PF08263">
    <property type="entry name" value="LRRNT_2"/>
    <property type="match status" value="1"/>
</dbReference>
<accession>A0A061FBL6</accession>
<gene>
    <name evidence="15" type="ORF">TCM_030540</name>
</gene>
<dbReference type="FunFam" id="3.80.10.10:FF:000627">
    <property type="entry name" value="Probable leucine-rich repeat receptor-like protein kinase At2g33170"/>
    <property type="match status" value="1"/>
</dbReference>
<dbReference type="SUPFAM" id="SSF52058">
    <property type="entry name" value="L domain-like"/>
    <property type="match status" value="2"/>
</dbReference>
<sequence length="707" mass="78700">MRNIDFLLPLVVFVVVLHNSVATLSAESPNTTTDQSVLLALKAHVTHDPLNLLATNWTSATSVCNWIGVTCGSHHQRVTTLDLSNMSLIGTIPPHLGNLSFLSQLNIRFNHFHGSLPMELANLSSMEYINFGHNNFRGEIPSWFGSFAQLQSLFLYDNNFSGVIPSSLGSLSNLEKLILYDNDLKGPIAIGNLSNLKWLYLHNNRLSGQLSPALFDQIPMLQVLDLANNHLSGRIPTSLSKCQELELLVLSNNSLEGSVPQDVGNLTRLSYLDLDNNTLTGQIPSALFKCQELEYLYLSHNGLEGSVPQEIGNLTRLMGLHLNDNNLKGQLPSTLFECQELEILDVFNNSLEGGVLLEIKNLTRLRELRLFGNNLTSEIPSIIGSLPSLEILRLGDNNLIGDNNLNDTFPNWLRNLKLQVLILRNNRFYGHIGSSEGRFSFSCLRIIDLSHNDFNGHLPMKFFENLHAMRSGSESKSDSKYMTYALSNQDGLFYQPLYITTKGLEIHLERVLTILTIIDFSNNQFNGQIPIILGELHSLIVLNLAYNSLTGPIPSVLGNLSILESLDLSSNKLEGKIPAQLVNLIFLAVLNLSWNNLMGLIPQGKQFDTFTNDSYIGNSGLCGLPLSKNCNDEQNLEPQPTKFDEDGDAVNWKFSILMGYGCGLVFGISMGYIVFTTGKPWWLVKIIERGQQKYVIKGKIRRSGGRK</sequence>
<evidence type="ECO:0000256" key="6">
    <source>
        <dbReference type="ARBA" id="ARBA00022729"/>
    </source>
</evidence>
<dbReference type="Pfam" id="PF00560">
    <property type="entry name" value="LRR_1"/>
    <property type="match status" value="6"/>
</dbReference>
<keyword evidence="8 11" id="KW-1133">Transmembrane helix</keyword>
<reference evidence="15 16" key="1">
    <citation type="journal article" date="2013" name="Genome Biol.">
        <title>The genome sequence of the most widely cultivated cacao type and its use to identify candidate genes regulating pod color.</title>
        <authorList>
            <person name="Motamayor J.C."/>
            <person name="Mockaitis K."/>
            <person name="Schmutz J."/>
            <person name="Haiminen N."/>
            <person name="Iii D.L."/>
            <person name="Cornejo O."/>
            <person name="Findley S.D."/>
            <person name="Zheng P."/>
            <person name="Utro F."/>
            <person name="Royaert S."/>
            <person name="Saski C."/>
            <person name="Jenkins J."/>
            <person name="Podicheti R."/>
            <person name="Zhao M."/>
            <person name="Scheffler B.E."/>
            <person name="Stack J.C."/>
            <person name="Feltus F.A."/>
            <person name="Mustiga G.M."/>
            <person name="Amores F."/>
            <person name="Phillips W."/>
            <person name="Marelli J.P."/>
            <person name="May G.D."/>
            <person name="Shapiro H."/>
            <person name="Ma J."/>
            <person name="Bustamante C.D."/>
            <person name="Schnell R.J."/>
            <person name="Main D."/>
            <person name="Gilbert D."/>
            <person name="Parida L."/>
            <person name="Kuhn D.N."/>
        </authorList>
    </citation>
    <scope>NUCLEOTIDE SEQUENCE [LARGE SCALE GENOMIC DNA]</scope>
    <source>
        <strain evidence="16">cv. Matina 1-6</strain>
    </source>
</reference>
<dbReference type="HOGENOM" id="CLU_000288_18_3_1"/>
<dbReference type="PANTHER" id="PTHR48065:SF5">
    <property type="entry name" value="RECEPTOR-LIKE PROTEIN CF-9 HOMOLOG"/>
    <property type="match status" value="1"/>
</dbReference>
<evidence type="ECO:0000256" key="3">
    <source>
        <dbReference type="ARBA" id="ARBA00022475"/>
    </source>
</evidence>
<dbReference type="Gramene" id="EOY11884">
    <property type="protein sequence ID" value="EOY11884"/>
    <property type="gene ID" value="TCM_030540"/>
</dbReference>
<evidence type="ECO:0000256" key="11">
    <source>
        <dbReference type="SAM" id="Phobius"/>
    </source>
</evidence>
<evidence type="ECO:0000259" key="14">
    <source>
        <dbReference type="Pfam" id="PF23598"/>
    </source>
</evidence>
<dbReference type="InterPro" id="IPR003591">
    <property type="entry name" value="Leu-rich_rpt_typical-subtyp"/>
</dbReference>
<evidence type="ECO:0000256" key="2">
    <source>
        <dbReference type="ARBA" id="ARBA00009592"/>
    </source>
</evidence>
<dbReference type="FunFam" id="3.80.10.10:FF:000213">
    <property type="entry name" value="Tyrosine-sulfated glycopeptide receptor 1"/>
    <property type="match status" value="1"/>
</dbReference>
<dbReference type="InterPro" id="IPR055414">
    <property type="entry name" value="LRR_R13L4/SHOC2-like"/>
</dbReference>
<evidence type="ECO:0000256" key="9">
    <source>
        <dbReference type="ARBA" id="ARBA00023136"/>
    </source>
</evidence>